<dbReference type="AlphaFoldDB" id="A0A0B6Z358"/>
<gene>
    <name evidence="1" type="primary">ORF46233</name>
</gene>
<reference evidence="1" key="1">
    <citation type="submission" date="2014-12" db="EMBL/GenBank/DDBJ databases">
        <title>Insight into the proteome of Arion vulgaris.</title>
        <authorList>
            <person name="Aradska J."/>
            <person name="Bulat T."/>
            <person name="Smidak R."/>
            <person name="Sarate P."/>
            <person name="Gangsoo J."/>
            <person name="Sialana F."/>
            <person name="Bilban M."/>
            <person name="Lubec G."/>
        </authorList>
    </citation>
    <scope>NUCLEOTIDE SEQUENCE</scope>
    <source>
        <tissue evidence="1">Skin</tissue>
    </source>
</reference>
<sequence>MEKKLQCHRNFLKSSYERYNMKIIASSPSGAISASKVDCNACSKSPVSCILFHSARL</sequence>
<evidence type="ECO:0000313" key="1">
    <source>
        <dbReference type="EMBL" id="CEK62822.1"/>
    </source>
</evidence>
<name>A0A0B6Z358_9EUPU</name>
<organism evidence="1">
    <name type="scientific">Arion vulgaris</name>
    <dbReference type="NCBI Taxonomy" id="1028688"/>
    <lineage>
        <taxon>Eukaryota</taxon>
        <taxon>Metazoa</taxon>
        <taxon>Spiralia</taxon>
        <taxon>Lophotrochozoa</taxon>
        <taxon>Mollusca</taxon>
        <taxon>Gastropoda</taxon>
        <taxon>Heterobranchia</taxon>
        <taxon>Euthyneura</taxon>
        <taxon>Panpulmonata</taxon>
        <taxon>Eupulmonata</taxon>
        <taxon>Stylommatophora</taxon>
        <taxon>Helicina</taxon>
        <taxon>Arionoidea</taxon>
        <taxon>Arionidae</taxon>
        <taxon>Arion</taxon>
    </lineage>
</organism>
<dbReference type="EMBL" id="HACG01015957">
    <property type="protein sequence ID" value="CEK62822.1"/>
    <property type="molecule type" value="Transcribed_RNA"/>
</dbReference>
<accession>A0A0B6Z358</accession>
<proteinExistence type="predicted"/>
<protein>
    <submittedName>
        <fullName evidence="1">Uncharacterized protein</fullName>
    </submittedName>
</protein>